<dbReference type="Pfam" id="PF09346">
    <property type="entry name" value="SMI1_KNR4"/>
    <property type="match status" value="1"/>
</dbReference>
<dbReference type="Proteomes" id="UP001499990">
    <property type="component" value="Unassembled WGS sequence"/>
</dbReference>
<dbReference type="SMART" id="SM00860">
    <property type="entry name" value="SMI1_KNR4"/>
    <property type="match status" value="1"/>
</dbReference>
<evidence type="ECO:0000313" key="3">
    <source>
        <dbReference type="Proteomes" id="UP001499990"/>
    </source>
</evidence>
<protein>
    <submittedName>
        <fullName evidence="2">SMI1/KNR4 family protein</fullName>
    </submittedName>
</protein>
<reference evidence="3" key="1">
    <citation type="journal article" date="2019" name="Int. J. Syst. Evol. Microbiol.">
        <title>The Global Catalogue of Microorganisms (GCM) 10K type strain sequencing project: providing services to taxonomists for standard genome sequencing and annotation.</title>
        <authorList>
            <consortium name="The Broad Institute Genomics Platform"/>
            <consortium name="The Broad Institute Genome Sequencing Center for Infectious Disease"/>
            <person name="Wu L."/>
            <person name="Ma J."/>
        </authorList>
    </citation>
    <scope>NUCLEOTIDE SEQUENCE [LARGE SCALE GENOMIC DNA]</scope>
    <source>
        <strain evidence="3">JCM 9651</strain>
    </source>
</reference>
<keyword evidence="3" id="KW-1185">Reference proteome</keyword>
<dbReference type="SUPFAM" id="SSF160631">
    <property type="entry name" value="SMI1/KNR4-like"/>
    <property type="match status" value="1"/>
</dbReference>
<evidence type="ECO:0000313" key="2">
    <source>
        <dbReference type="EMBL" id="GAA3374200.1"/>
    </source>
</evidence>
<dbReference type="Gene3D" id="3.40.1580.10">
    <property type="entry name" value="SMI1/KNR4-like"/>
    <property type="match status" value="1"/>
</dbReference>
<proteinExistence type="predicted"/>
<comment type="caution">
    <text evidence="2">The sequence shown here is derived from an EMBL/GenBank/DDBJ whole genome shotgun (WGS) entry which is preliminary data.</text>
</comment>
<organism evidence="2 3">
    <name type="scientific">Streptomyces sannanensis</name>
    <dbReference type="NCBI Taxonomy" id="285536"/>
    <lineage>
        <taxon>Bacteria</taxon>
        <taxon>Bacillati</taxon>
        <taxon>Actinomycetota</taxon>
        <taxon>Actinomycetes</taxon>
        <taxon>Kitasatosporales</taxon>
        <taxon>Streptomycetaceae</taxon>
        <taxon>Streptomyces</taxon>
    </lineage>
</organism>
<sequence length="183" mass="19658">MNDIERLLHGVASVAPTTLAGRLTSLPAPASAEDVARAEAALGFALPPLLAGLYTRIADGGYGPEYGLFPLVDGKNRGPSAVARYLALRAQGEGDPDWGWPEGVLPISDWGCAMLACVDCRSENATVLLFEPNPGIADLAWYIDSPGLAEWLRGWLDGTAWFCEEDGETDLDMAPWPEFRARI</sequence>
<dbReference type="InterPro" id="IPR018958">
    <property type="entry name" value="Knr4/Smi1-like_dom"/>
</dbReference>
<feature type="domain" description="Knr4/Smi1-like" evidence="1">
    <location>
        <begin position="29"/>
        <end position="154"/>
    </location>
</feature>
<dbReference type="InterPro" id="IPR037883">
    <property type="entry name" value="Knr4/Smi1-like_sf"/>
</dbReference>
<dbReference type="RefSeq" id="WP_345038951.1">
    <property type="nucleotide sequence ID" value="NZ_BAAAYL010000001.1"/>
</dbReference>
<evidence type="ECO:0000259" key="1">
    <source>
        <dbReference type="SMART" id="SM00860"/>
    </source>
</evidence>
<name>A0ABP6SE65_9ACTN</name>
<gene>
    <name evidence="2" type="ORF">GCM10020367_37150</name>
</gene>
<accession>A0ABP6SE65</accession>
<dbReference type="EMBL" id="BAAAYL010000001">
    <property type="protein sequence ID" value="GAA3374200.1"/>
    <property type="molecule type" value="Genomic_DNA"/>
</dbReference>